<dbReference type="SUPFAM" id="SSF54928">
    <property type="entry name" value="RNA-binding domain, RBD"/>
    <property type="match status" value="1"/>
</dbReference>
<keyword evidence="2" id="KW-1133">Transmembrane helix</keyword>
<keyword evidence="5" id="KW-1185">Reference proteome</keyword>
<keyword evidence="2" id="KW-0812">Transmembrane</keyword>
<proteinExistence type="predicted"/>
<dbReference type="Pfam" id="PF00076">
    <property type="entry name" value="RRM_1"/>
    <property type="match status" value="1"/>
</dbReference>
<dbReference type="InterPro" id="IPR000504">
    <property type="entry name" value="RRM_dom"/>
</dbReference>
<dbReference type="PANTHER" id="PTHR35465:SF1">
    <property type="entry name" value="PHOSPHATIDYLINOSITOL-GLYCAN BIOSYNTHESIS CLASS X PROTEIN"/>
    <property type="match status" value="1"/>
</dbReference>
<dbReference type="SMART" id="SM00360">
    <property type="entry name" value="RRM"/>
    <property type="match status" value="1"/>
</dbReference>
<organism evidence="4 5">
    <name type="scientific">Brassica napus</name>
    <name type="common">Rape</name>
    <dbReference type="NCBI Taxonomy" id="3708"/>
    <lineage>
        <taxon>Eukaryota</taxon>
        <taxon>Viridiplantae</taxon>
        <taxon>Streptophyta</taxon>
        <taxon>Embryophyta</taxon>
        <taxon>Tracheophyta</taxon>
        <taxon>Spermatophyta</taxon>
        <taxon>Magnoliopsida</taxon>
        <taxon>eudicotyledons</taxon>
        <taxon>Gunneridae</taxon>
        <taxon>Pentapetalae</taxon>
        <taxon>rosids</taxon>
        <taxon>malvids</taxon>
        <taxon>Brassicales</taxon>
        <taxon>Brassicaceae</taxon>
        <taxon>Brassiceae</taxon>
        <taxon>Brassica</taxon>
    </lineage>
</organism>
<feature type="domain" description="RRM" evidence="3">
    <location>
        <begin position="258"/>
        <end position="335"/>
    </location>
</feature>
<evidence type="ECO:0000256" key="1">
    <source>
        <dbReference type="PROSITE-ProRule" id="PRU00176"/>
    </source>
</evidence>
<accession>A0ABQ8D0L0</accession>
<comment type="caution">
    <text evidence="4">The sequence shown here is derived from an EMBL/GenBank/DDBJ whole genome shotgun (WGS) entry which is preliminary data.</text>
</comment>
<dbReference type="PANTHER" id="PTHR35465">
    <property type="entry name" value="CAVEOLIN-1 PROTEIN"/>
    <property type="match status" value="1"/>
</dbReference>
<feature type="transmembrane region" description="Helical" evidence="2">
    <location>
        <begin position="66"/>
        <end position="83"/>
    </location>
</feature>
<evidence type="ECO:0000256" key="2">
    <source>
        <dbReference type="SAM" id="Phobius"/>
    </source>
</evidence>
<evidence type="ECO:0000259" key="3">
    <source>
        <dbReference type="PROSITE" id="PS50102"/>
    </source>
</evidence>
<evidence type="ECO:0000313" key="4">
    <source>
        <dbReference type="EMBL" id="KAH0922041.1"/>
    </source>
</evidence>
<feature type="non-terminal residue" evidence="4">
    <location>
        <position position="514"/>
    </location>
</feature>
<protein>
    <recommendedName>
        <fullName evidence="3">RRM domain-containing protein</fullName>
    </recommendedName>
</protein>
<sequence>MLLGPVLTKSNAKLRHLSIVDSVRVSPYENTAYRDWFRTRRLILLSGLVVIGAIVRRMIELRVRECYLLLCLIVFIIAAPCHSHESLFGGKTLYAGKELRKESLPLQSGSRVYRLRGLKSSSWYEVKISYPASIPALFSLELLRNGERGLKLKQMRRLLNTEKLIFKTESFDKVDDKEGMYVLVTVEPEGIVAIPNFKERSFIIYNIGKLFLTTTISLYQEEAYVCVFGSSNLIMAYHSIPGSGFHYSNSPFGDTTYTKVFVGGLAWETQSDTLRRHFEPFGDILEAVVITDKNTARSKGYGFVTFRDPEAARRACVDATPIIDGRRANCNLASLGRPRLPMHYAMIPNLPGRIRPPSPYVGTVQGPRGSLFGSHPYQQPSAYSYQQGTMYPYGVTPYGPEYMYSQSQGLYGPYTGQQYLQVYGVPGAVNSPGYQYGQLSQNIPGYTAIQGYSVPGSHIQSPYPSAIAGPSPTQSHVIVQTPQHMQSSGSDQTTGFQSLKIVEGEEVATLSSGR</sequence>
<feature type="transmembrane region" description="Helical" evidence="2">
    <location>
        <begin position="42"/>
        <end position="59"/>
    </location>
</feature>
<dbReference type="Proteomes" id="UP000824890">
    <property type="component" value="Unassembled WGS sequence"/>
</dbReference>
<dbReference type="EMBL" id="JAGKQM010000006">
    <property type="protein sequence ID" value="KAH0922041.1"/>
    <property type="molecule type" value="Genomic_DNA"/>
</dbReference>
<dbReference type="PROSITE" id="PS50102">
    <property type="entry name" value="RRM"/>
    <property type="match status" value="1"/>
</dbReference>
<name>A0ABQ8D0L0_BRANA</name>
<keyword evidence="2" id="KW-0472">Membrane</keyword>
<reference evidence="4 5" key="1">
    <citation type="submission" date="2021-05" db="EMBL/GenBank/DDBJ databases">
        <title>Genome Assembly of Synthetic Allotetraploid Brassica napus Reveals Homoeologous Exchanges between Subgenomes.</title>
        <authorList>
            <person name="Davis J.T."/>
        </authorList>
    </citation>
    <scope>NUCLEOTIDE SEQUENCE [LARGE SCALE GENOMIC DNA]</scope>
    <source>
        <strain evidence="5">cv. Da-Ae</strain>
        <tissue evidence="4">Seedling</tissue>
    </source>
</reference>
<evidence type="ECO:0000313" key="5">
    <source>
        <dbReference type="Proteomes" id="UP000824890"/>
    </source>
</evidence>
<keyword evidence="1" id="KW-0694">RNA-binding</keyword>
<dbReference type="CDD" id="cd12384">
    <property type="entry name" value="RRM_RBM24_RBM38_like"/>
    <property type="match status" value="1"/>
</dbReference>
<dbReference type="InterPro" id="IPR012677">
    <property type="entry name" value="Nucleotide-bd_a/b_plait_sf"/>
</dbReference>
<dbReference type="Gene3D" id="3.30.70.330">
    <property type="match status" value="1"/>
</dbReference>
<gene>
    <name evidence="4" type="ORF">HID58_022059</name>
</gene>
<dbReference type="InterPro" id="IPR035979">
    <property type="entry name" value="RBD_domain_sf"/>
</dbReference>